<feature type="transmembrane region" description="Helical" evidence="1">
    <location>
        <begin position="124"/>
        <end position="148"/>
    </location>
</feature>
<dbReference type="PANTHER" id="PTHR41710">
    <property type="entry name" value="GLYCOSYL TRANSFERASE, FAMILY 39"/>
    <property type="match status" value="1"/>
</dbReference>
<dbReference type="AlphaFoldDB" id="A0AAU7DS89"/>
<evidence type="ECO:0000259" key="2">
    <source>
        <dbReference type="Pfam" id="PF13231"/>
    </source>
</evidence>
<feature type="transmembrane region" description="Helical" evidence="1">
    <location>
        <begin position="237"/>
        <end position="258"/>
    </location>
</feature>
<sequence>MITSRLKSGASLPEFTRSATPSIGSLALRLPWTRWPAFIIVALIGLAVRLPHLGARPMHTDEAINGYIVGQLLQGEAFTYDPQDRHGPALAALALPLARMQGAKSFSDLTESELRTTSVAAGTITILLFGAAAEMFGVVPCLLAALLFAVAPLPVYYDRYFIHESLFCAATFALILSSWRSFNRRSVGYAALAGACVALMVACKETAILHLFALTVAALVSNVWDLRGKSFTKSFRLGPLLAGVSTFLALIVILFTWFGRNWKSFFALERVAPNVFARSTGQGHEHPFWYFGKLLVSGWSGGVLVGLACFGLFIAFRKRDASAYQFLAYYGLIVAAIYSLIPYKTPWLALNLWLPLALLAAMSVESIWSMAETRFGHRAAVLSFGIPAMLLGLLIVHDTRQRVFLAPVEESNPYAYAHTSDDILSLPSEIADAARREGINTPRIAVIASDPWPLPWYLRQFQQVGFWQPGQQVPAADFYITSTEAADQYAGTLRGFRPDFFGSRPGVLILLWLPEGK</sequence>
<dbReference type="NCBIfam" id="TIGR03663">
    <property type="entry name" value="flippase activity-associated protein Agl23"/>
    <property type="match status" value="1"/>
</dbReference>
<keyword evidence="1" id="KW-1133">Transmembrane helix</keyword>
<feature type="transmembrane region" description="Helical" evidence="1">
    <location>
        <begin position="160"/>
        <end position="179"/>
    </location>
</feature>
<protein>
    <submittedName>
        <fullName evidence="3">TIGR03663 family protein</fullName>
    </submittedName>
</protein>
<evidence type="ECO:0000256" key="1">
    <source>
        <dbReference type="SAM" id="Phobius"/>
    </source>
</evidence>
<dbReference type="InterPro" id="IPR019962">
    <property type="entry name" value="CHP03663"/>
</dbReference>
<reference evidence="3" key="1">
    <citation type="submission" date="2023-03" db="EMBL/GenBank/DDBJ databases">
        <title>Edaphobacter sp.</title>
        <authorList>
            <person name="Huber K.J."/>
            <person name="Papendorf J."/>
            <person name="Pilke C."/>
            <person name="Bunk B."/>
            <person name="Sproeer C."/>
            <person name="Pester M."/>
        </authorList>
    </citation>
    <scope>NUCLEOTIDE SEQUENCE</scope>
    <source>
        <strain evidence="3">DSM 110680</strain>
    </source>
</reference>
<feature type="transmembrane region" description="Helical" evidence="1">
    <location>
        <begin position="347"/>
        <end position="368"/>
    </location>
</feature>
<keyword evidence="1" id="KW-0472">Membrane</keyword>
<feature type="transmembrane region" description="Helical" evidence="1">
    <location>
        <begin position="323"/>
        <end position="341"/>
    </location>
</feature>
<feature type="transmembrane region" description="Helical" evidence="1">
    <location>
        <begin position="380"/>
        <end position="397"/>
    </location>
</feature>
<dbReference type="EMBL" id="CP121196">
    <property type="protein sequence ID" value="XBH19910.1"/>
    <property type="molecule type" value="Genomic_DNA"/>
</dbReference>
<feature type="domain" description="Glycosyltransferase RgtA/B/C/D-like" evidence="2">
    <location>
        <begin position="110"/>
        <end position="225"/>
    </location>
</feature>
<dbReference type="InterPro" id="IPR038731">
    <property type="entry name" value="RgtA/B/C-like"/>
</dbReference>
<feature type="transmembrane region" description="Helical" evidence="1">
    <location>
        <begin position="186"/>
        <end position="202"/>
    </location>
</feature>
<feature type="transmembrane region" description="Helical" evidence="1">
    <location>
        <begin position="208"/>
        <end position="225"/>
    </location>
</feature>
<name>A0AAU7DS89_9BACT</name>
<accession>A0AAU7DS89</accession>
<keyword evidence="1" id="KW-0812">Transmembrane</keyword>
<organism evidence="3">
    <name type="scientific">Telmatobacter sp. DSM 110680</name>
    <dbReference type="NCBI Taxonomy" id="3036704"/>
    <lineage>
        <taxon>Bacteria</taxon>
        <taxon>Pseudomonadati</taxon>
        <taxon>Acidobacteriota</taxon>
        <taxon>Terriglobia</taxon>
        <taxon>Terriglobales</taxon>
        <taxon>Acidobacteriaceae</taxon>
        <taxon>Telmatobacter</taxon>
    </lineage>
</organism>
<dbReference type="RefSeq" id="WP_348265132.1">
    <property type="nucleotide sequence ID" value="NZ_CP121196.1"/>
</dbReference>
<proteinExistence type="predicted"/>
<dbReference type="Pfam" id="PF13231">
    <property type="entry name" value="PMT_2"/>
    <property type="match status" value="1"/>
</dbReference>
<evidence type="ECO:0000313" key="3">
    <source>
        <dbReference type="EMBL" id="XBH19910.1"/>
    </source>
</evidence>
<feature type="transmembrane region" description="Helical" evidence="1">
    <location>
        <begin position="294"/>
        <end position="316"/>
    </location>
</feature>
<gene>
    <name evidence="3" type="ORF">P8935_11455</name>
</gene>
<dbReference type="PANTHER" id="PTHR41710:SF2">
    <property type="entry name" value="GLYCOSYL TRANSFERASE FAMILY 39_83 DOMAIN-CONTAINING PROTEIN"/>
    <property type="match status" value="1"/>
</dbReference>